<dbReference type="EMBL" id="CP031217">
    <property type="protein sequence ID" value="AXH11421.1"/>
    <property type="molecule type" value="Genomic_DNA"/>
</dbReference>
<dbReference type="KEGG" id="hbv:ABIV_0400"/>
<keyword evidence="1" id="KW-0812">Transmembrane</keyword>
<proteinExistence type="predicted"/>
<keyword evidence="1" id="KW-1133">Transmembrane helix</keyword>
<dbReference type="Proteomes" id="UP000253850">
    <property type="component" value="Chromosome"/>
</dbReference>
<dbReference type="InterPro" id="IPR008969">
    <property type="entry name" value="CarboxyPept-like_regulatory"/>
</dbReference>
<feature type="transmembrane region" description="Helical" evidence="1">
    <location>
        <begin position="110"/>
        <end position="127"/>
    </location>
</feature>
<accession>A0AB33GH71</accession>
<sequence>MRILFFLLFISATLFAHKLNLFLDFKDEKLYIYSYFNSGAPCKNCKVELLDKDDKLVKSLQTDENGEYLLADYKDISCIRVEAFGGHATRGKIDIQNKEEETPITKEDSFLESIIAIILIILIFLGLKRVKK</sequence>
<organism evidence="2 3">
    <name type="scientific">Halarcobacter bivalviorum</name>
    <dbReference type="NCBI Taxonomy" id="663364"/>
    <lineage>
        <taxon>Bacteria</taxon>
        <taxon>Pseudomonadati</taxon>
        <taxon>Campylobacterota</taxon>
        <taxon>Epsilonproteobacteria</taxon>
        <taxon>Campylobacterales</taxon>
        <taxon>Arcobacteraceae</taxon>
        <taxon>Halarcobacter</taxon>
    </lineage>
</organism>
<protein>
    <submittedName>
        <fullName evidence="2">Cobalt/nickel ECF transporter CbiMNQO, S component CbiN</fullName>
    </submittedName>
</protein>
<dbReference type="SUPFAM" id="SSF49464">
    <property type="entry name" value="Carboxypeptidase regulatory domain-like"/>
    <property type="match status" value="1"/>
</dbReference>
<keyword evidence="1" id="KW-0472">Membrane</keyword>
<name>A0AB33GH71_9BACT</name>
<evidence type="ECO:0000256" key="1">
    <source>
        <dbReference type="SAM" id="Phobius"/>
    </source>
</evidence>
<gene>
    <name evidence="2" type="primary">cbiN</name>
    <name evidence="2" type="ORF">ABIV_0400</name>
</gene>
<reference evidence="2 3" key="1">
    <citation type="submission" date="2018-07" db="EMBL/GenBank/DDBJ databases">
        <title>Complete genome of the Arcobacter bivalviorum type strain LMG 26154.</title>
        <authorList>
            <person name="Miller W.G."/>
            <person name="Yee E."/>
            <person name="Bono J.L."/>
        </authorList>
    </citation>
    <scope>NUCLEOTIDE SEQUENCE [LARGE SCALE GENOMIC DNA]</scope>
    <source>
        <strain evidence="2 3">LMG 26154</strain>
    </source>
</reference>
<dbReference type="RefSeq" id="WP_129088503.1">
    <property type="nucleotide sequence ID" value="NZ_CP031217.1"/>
</dbReference>
<evidence type="ECO:0000313" key="2">
    <source>
        <dbReference type="EMBL" id="AXH11421.1"/>
    </source>
</evidence>
<evidence type="ECO:0000313" key="3">
    <source>
        <dbReference type="Proteomes" id="UP000253850"/>
    </source>
</evidence>
<dbReference type="AlphaFoldDB" id="A0AB33GH71"/>